<dbReference type="GO" id="GO:0004132">
    <property type="term" value="F:dCMP deaminase activity"/>
    <property type="evidence" value="ECO:0007669"/>
    <property type="project" value="TreeGrafter"/>
</dbReference>
<proteinExistence type="inferred from homology"/>
<name>A0A1G7ABP5_NIADE</name>
<dbReference type="GO" id="GO:0008270">
    <property type="term" value="F:zinc ion binding"/>
    <property type="evidence" value="ECO:0007669"/>
    <property type="project" value="InterPro"/>
</dbReference>
<feature type="compositionally biased region" description="Basic and acidic residues" evidence="5">
    <location>
        <begin position="14"/>
        <end position="24"/>
    </location>
</feature>
<keyword evidence="2" id="KW-0479">Metal-binding</keyword>
<dbReference type="Proteomes" id="UP000198757">
    <property type="component" value="Unassembled WGS sequence"/>
</dbReference>
<dbReference type="SUPFAM" id="SSF53927">
    <property type="entry name" value="Cytidine deaminase-like"/>
    <property type="match status" value="1"/>
</dbReference>
<dbReference type="NCBIfam" id="NF041025">
    <property type="entry name" value="antiphage_deaminase"/>
    <property type="match status" value="1"/>
</dbReference>
<dbReference type="PROSITE" id="PS00903">
    <property type="entry name" value="CYT_DCMP_DEAMINASES_1"/>
    <property type="match status" value="1"/>
</dbReference>
<dbReference type="STRING" id="1285928.SAMN04487894_12212"/>
<evidence type="ECO:0000313" key="8">
    <source>
        <dbReference type="Proteomes" id="UP000198757"/>
    </source>
</evidence>
<evidence type="ECO:0000313" key="7">
    <source>
        <dbReference type="EMBL" id="SDE11475.1"/>
    </source>
</evidence>
<evidence type="ECO:0000256" key="1">
    <source>
        <dbReference type="ARBA" id="ARBA00006576"/>
    </source>
</evidence>
<dbReference type="InterPro" id="IPR027417">
    <property type="entry name" value="P-loop_NTPase"/>
</dbReference>
<evidence type="ECO:0000256" key="3">
    <source>
        <dbReference type="ARBA" id="ARBA00022801"/>
    </source>
</evidence>
<dbReference type="Pfam" id="PF00383">
    <property type="entry name" value="dCMP_cyt_deam_1"/>
    <property type="match status" value="1"/>
</dbReference>
<dbReference type="PANTHER" id="PTHR11086">
    <property type="entry name" value="DEOXYCYTIDYLATE DEAMINASE-RELATED"/>
    <property type="match status" value="1"/>
</dbReference>
<dbReference type="PROSITE" id="PS51747">
    <property type="entry name" value="CYT_DCMP_DEAMINASES_2"/>
    <property type="match status" value="1"/>
</dbReference>
<dbReference type="Gene3D" id="3.40.140.10">
    <property type="entry name" value="Cytidine Deaminase, domain 2"/>
    <property type="match status" value="1"/>
</dbReference>
<dbReference type="GO" id="GO:0005737">
    <property type="term" value="C:cytoplasm"/>
    <property type="evidence" value="ECO:0007669"/>
    <property type="project" value="TreeGrafter"/>
</dbReference>
<reference evidence="8" key="1">
    <citation type="submission" date="2016-10" db="EMBL/GenBank/DDBJ databases">
        <authorList>
            <person name="Varghese N."/>
            <person name="Submissions S."/>
        </authorList>
    </citation>
    <scope>NUCLEOTIDE SEQUENCE [LARGE SCALE GENOMIC DNA]</scope>
    <source>
        <strain evidence="8">DSM 25811 / CCM 8410 / LMG 26954 / E90</strain>
    </source>
</reference>
<keyword evidence="4" id="KW-0862">Zinc</keyword>
<comment type="similarity">
    <text evidence="1">Belongs to the cytidine and deoxycytidylate deaminase family.</text>
</comment>
<evidence type="ECO:0000256" key="2">
    <source>
        <dbReference type="ARBA" id="ARBA00022723"/>
    </source>
</evidence>
<dbReference type="InterPro" id="IPR016192">
    <property type="entry name" value="APOBEC/CMP_deaminase_Zn-bd"/>
</dbReference>
<dbReference type="Gene3D" id="3.40.50.300">
    <property type="entry name" value="P-loop containing nucleotide triphosphate hydrolases"/>
    <property type="match status" value="1"/>
</dbReference>
<dbReference type="InterPro" id="IPR015517">
    <property type="entry name" value="dCMP_deaminase-rel"/>
</dbReference>
<dbReference type="InterPro" id="IPR002125">
    <property type="entry name" value="CMP_dCMP_dom"/>
</dbReference>
<evidence type="ECO:0000256" key="5">
    <source>
        <dbReference type="SAM" id="MobiDB-lite"/>
    </source>
</evidence>
<protein>
    <submittedName>
        <fullName evidence="7">Deoxycytidylate deaminase</fullName>
    </submittedName>
</protein>
<organism evidence="7 8">
    <name type="scientific">Niabella drilacis (strain DSM 25811 / CCM 8410 / CCUG 62505 / LMG 26954 / E90)</name>
    <dbReference type="NCBI Taxonomy" id="1285928"/>
    <lineage>
        <taxon>Bacteria</taxon>
        <taxon>Pseudomonadati</taxon>
        <taxon>Bacteroidota</taxon>
        <taxon>Chitinophagia</taxon>
        <taxon>Chitinophagales</taxon>
        <taxon>Chitinophagaceae</taxon>
        <taxon>Niabella</taxon>
    </lineage>
</organism>
<keyword evidence="3" id="KW-0378">Hydrolase</keyword>
<feature type="domain" description="CMP/dCMP-type deaminase" evidence="6">
    <location>
        <begin position="256"/>
        <end position="444"/>
    </location>
</feature>
<dbReference type="InterPro" id="IPR016193">
    <property type="entry name" value="Cytidine_deaminase-like"/>
</dbReference>
<sequence length="531" mass="60589">MSIPNPIPISKLSTEQKKESSTKEKVRNTLTDELIIGICAPIGSLREPVIKELSDQLITEYGYEVQILKLSSYIEKYVTETVTTRAGETKEYTFLTNKIDGGNFLRKEHGHSILSEMAINDIHITRHQDSDGKVEFRKSEELKSRKKCFIIDSLKNKAELELLRDIYKEIFYHVSIFSPVNERKQNLINKGLSIDESNNIIFTDNFENNQHGQNVKDTFIEADFFIRVSADNLCKLKEKINRYLGIIFESDVITPLPHEIAMYEAKSAAGNSACLSRQVGAAITNRKGEIISRGWNDVPKFGGNLYTEGDNNDHRCKHNGYCSNDTTKDIIAKEIVEAIFSDEIFKKKFFSEGRIDPLNEDYIRMNKIIRKNSRVKDLIEFSRAVHAEMHAIIIGSQLGGSKMIGGKLFCTTYPCHNCVRHIILSGIEEIYYIEPYSKSLGIPLHNDAITEDESDSSKVRLLVYDGVAPRRFMEFFIMKDSRKDSSGRLNLGFKNLQYPKSRISLQALPSLEQQATHSLYEKGLLKKNEEK</sequence>
<dbReference type="PANTHER" id="PTHR11086:SF18">
    <property type="entry name" value="DEOXYCYTIDYLATE DEAMINASE"/>
    <property type="match status" value="1"/>
</dbReference>
<keyword evidence="8" id="KW-1185">Reference proteome</keyword>
<evidence type="ECO:0000259" key="6">
    <source>
        <dbReference type="PROSITE" id="PS51747"/>
    </source>
</evidence>
<feature type="region of interest" description="Disordered" evidence="5">
    <location>
        <begin position="1"/>
        <end position="24"/>
    </location>
</feature>
<gene>
    <name evidence="7" type="ORF">SAMN04487894_12212</name>
</gene>
<dbReference type="EMBL" id="FMZO01000022">
    <property type="protein sequence ID" value="SDE11475.1"/>
    <property type="molecule type" value="Genomic_DNA"/>
</dbReference>
<accession>A0A1G7ABP5</accession>
<dbReference type="RefSeq" id="WP_090393031.1">
    <property type="nucleotide sequence ID" value="NZ_FMZO01000022.1"/>
</dbReference>
<dbReference type="AlphaFoldDB" id="A0A1G7ABP5"/>
<dbReference type="OrthoDB" id="9788517at2"/>
<evidence type="ECO:0000256" key="4">
    <source>
        <dbReference type="ARBA" id="ARBA00022833"/>
    </source>
</evidence>